<evidence type="ECO:0000313" key="2">
    <source>
        <dbReference type="EMBL" id="TDO39007.1"/>
    </source>
</evidence>
<dbReference type="EMBL" id="SNWR01000001">
    <property type="protein sequence ID" value="TDO39007.1"/>
    <property type="molecule type" value="Genomic_DNA"/>
</dbReference>
<evidence type="ECO:0008006" key="4">
    <source>
        <dbReference type="Google" id="ProtNLM"/>
    </source>
</evidence>
<proteinExistence type="predicted"/>
<feature type="region of interest" description="Disordered" evidence="1">
    <location>
        <begin position="86"/>
        <end position="147"/>
    </location>
</feature>
<reference evidence="2 3" key="1">
    <citation type="submission" date="2019-03" db="EMBL/GenBank/DDBJ databases">
        <title>Sequencing the genomes of 1000 actinobacteria strains.</title>
        <authorList>
            <person name="Klenk H.-P."/>
        </authorList>
    </citation>
    <scope>NUCLEOTIDE SEQUENCE [LARGE SCALE GENOMIC DNA]</scope>
    <source>
        <strain evidence="2 3">DSM 43805</strain>
    </source>
</reference>
<name>A0A4R6JSD7_9ACTN</name>
<dbReference type="RefSeq" id="WP_133873398.1">
    <property type="nucleotide sequence ID" value="NZ_BOMD01000120.1"/>
</dbReference>
<comment type="caution">
    <text evidence="2">The sequence shown here is derived from an EMBL/GenBank/DDBJ whole genome shotgun (WGS) entry which is preliminary data.</text>
</comment>
<accession>A0A4R6JSD7</accession>
<evidence type="ECO:0000256" key="1">
    <source>
        <dbReference type="SAM" id="MobiDB-lite"/>
    </source>
</evidence>
<organism evidence="2 3">
    <name type="scientific">Paractinoplanes brasiliensis</name>
    <dbReference type="NCBI Taxonomy" id="52695"/>
    <lineage>
        <taxon>Bacteria</taxon>
        <taxon>Bacillati</taxon>
        <taxon>Actinomycetota</taxon>
        <taxon>Actinomycetes</taxon>
        <taxon>Micromonosporales</taxon>
        <taxon>Micromonosporaceae</taxon>
        <taxon>Paractinoplanes</taxon>
    </lineage>
</organism>
<evidence type="ECO:0000313" key="3">
    <source>
        <dbReference type="Proteomes" id="UP000294901"/>
    </source>
</evidence>
<dbReference type="AlphaFoldDB" id="A0A4R6JSD7"/>
<sequence length="243" mass="24693">MFPLSVDGIEIVASLVLLADKRAGRSSGWLPWAALVAGTGTSFAANMAVGGADWIGRAVSGWPAFALLVAVKLLFGLLDHPAAASDRDSGAGQLSAPGTVPSSSGPAGVDVGDGRRADGPGTVPKFADDGRDGLQEPESAVVTSSPQPVSAALDVAELMPVAREARERLAMSGTALTREALARQMRADGYAASNARVSALLKGLIAESAGEVSAVGRGGTARLVLVCCLLATLIFNEVGRWQC</sequence>
<dbReference type="Proteomes" id="UP000294901">
    <property type="component" value="Unassembled WGS sequence"/>
</dbReference>
<dbReference type="OrthoDB" id="3393357at2"/>
<keyword evidence="3" id="KW-1185">Reference proteome</keyword>
<protein>
    <recommendedName>
        <fullName evidence="4">DUF2637 domain-containing protein</fullName>
    </recommendedName>
</protein>
<gene>
    <name evidence="2" type="ORF">C8E87_2679</name>
</gene>